<dbReference type="EMBL" id="CP114413">
    <property type="protein sequence ID" value="WAZ26776.1"/>
    <property type="molecule type" value="Genomic_DNA"/>
</dbReference>
<dbReference type="Pfam" id="PF13472">
    <property type="entry name" value="Lipase_GDSL_2"/>
    <property type="match status" value="1"/>
</dbReference>
<feature type="domain" description="Fibronectin type-III" evidence="4">
    <location>
        <begin position="641"/>
        <end position="738"/>
    </location>
</feature>
<protein>
    <submittedName>
        <fullName evidence="5">Fibronectin type III domain-containing protein</fullName>
    </submittedName>
</protein>
<evidence type="ECO:0000313" key="6">
    <source>
        <dbReference type="Proteomes" id="UP001164439"/>
    </source>
</evidence>
<feature type="region of interest" description="Disordered" evidence="3">
    <location>
        <begin position="816"/>
        <end position="851"/>
    </location>
</feature>
<accession>A0ABY7KQE0</accession>
<evidence type="ECO:0000256" key="2">
    <source>
        <dbReference type="ARBA" id="ARBA00023326"/>
    </source>
</evidence>
<keyword evidence="6" id="KW-1185">Reference proteome</keyword>
<dbReference type="InterPro" id="IPR013783">
    <property type="entry name" value="Ig-like_fold"/>
</dbReference>
<dbReference type="InterPro" id="IPR036514">
    <property type="entry name" value="SGNH_hydro_sf"/>
</dbReference>
<evidence type="ECO:0000256" key="3">
    <source>
        <dbReference type="SAM" id="MobiDB-lite"/>
    </source>
</evidence>
<dbReference type="CDD" id="cd01833">
    <property type="entry name" value="XynB_like"/>
    <property type="match status" value="1"/>
</dbReference>
<dbReference type="InterPro" id="IPR003961">
    <property type="entry name" value="FN3_dom"/>
</dbReference>
<dbReference type="InterPro" id="IPR036116">
    <property type="entry name" value="FN3_sf"/>
</dbReference>
<dbReference type="Gene3D" id="2.60.40.10">
    <property type="entry name" value="Immunoglobulins"/>
    <property type="match status" value="3"/>
</dbReference>
<dbReference type="Gene3D" id="3.40.50.1110">
    <property type="entry name" value="SGNH hydrolase"/>
    <property type="match status" value="1"/>
</dbReference>
<organism evidence="5 6">
    <name type="scientific">Streptomyces cinnabarinus</name>
    <dbReference type="NCBI Taxonomy" id="67287"/>
    <lineage>
        <taxon>Bacteria</taxon>
        <taxon>Bacillati</taxon>
        <taxon>Actinomycetota</taxon>
        <taxon>Actinomycetes</taxon>
        <taxon>Kitasatosporales</taxon>
        <taxon>Streptomycetaceae</taxon>
        <taxon>Streptomyces</taxon>
    </lineage>
</organism>
<dbReference type="InterPro" id="IPR051532">
    <property type="entry name" value="Ester_Hydrolysis_Enzymes"/>
</dbReference>
<dbReference type="PANTHER" id="PTHR30383">
    <property type="entry name" value="THIOESTERASE 1/PROTEASE 1/LYSOPHOSPHOLIPASE L1"/>
    <property type="match status" value="1"/>
</dbReference>
<dbReference type="PROSITE" id="PS50853">
    <property type="entry name" value="FN3"/>
    <property type="match status" value="2"/>
</dbReference>
<name>A0ABY7KQE0_9ACTN</name>
<dbReference type="RefSeq" id="WP_269664262.1">
    <property type="nucleotide sequence ID" value="NZ_CP114413.1"/>
</dbReference>
<proteinExistence type="predicted"/>
<dbReference type="SUPFAM" id="SSF52266">
    <property type="entry name" value="SGNH hydrolase"/>
    <property type="match status" value="1"/>
</dbReference>
<dbReference type="InterPro" id="IPR013830">
    <property type="entry name" value="SGNH_hydro"/>
</dbReference>
<dbReference type="Pfam" id="PF00041">
    <property type="entry name" value="fn3"/>
    <property type="match status" value="1"/>
</dbReference>
<dbReference type="CDD" id="cd00063">
    <property type="entry name" value="FN3"/>
    <property type="match status" value="2"/>
</dbReference>
<dbReference type="PANTHER" id="PTHR30383:SF19">
    <property type="entry name" value="FIBRONECTIN TYPE-III DOMAIN-CONTAINING PROTEIN"/>
    <property type="match status" value="1"/>
</dbReference>
<feature type="domain" description="Fibronectin type-III" evidence="4">
    <location>
        <begin position="550"/>
        <end position="638"/>
    </location>
</feature>
<evidence type="ECO:0000256" key="1">
    <source>
        <dbReference type="ARBA" id="ARBA00023295"/>
    </source>
</evidence>
<sequence>MFVAATESAVAQGRAAAPVPACATHAASPQGQEGAVTLSLGCANDAPEGLRALAGSDDDLMVVLDFKGDEYIRGQTEDLVERTRADRSAGMTLAESFTRTAQENSVGIYPPAEGGPDFDGELFAVDSSLVLVIPAGGVSTAANWWQKLVAWAVATPIGLLAAGVCMGAFAVGAPAAAPVCGAVGGALTGLLNELMNAYFDNRSLGDGDVWAEAVAMAIAGAITGAGLGGVATKWVTEHGASMITEIQISLRNFATRLTNWGDPLNFIAGRLEGWAPKLAEALGRLGIRDKPRKVMIVGDSMTQGAEGDWTWRYRLWQWFNNQHVDVDFVGPYKGTKTPAAPAAPARPALQGEIEDVPPEGPPVVGEYAAGVSPDFDSDHFAVWGRQAAQDKNLIGRMVAQYEPDLVLVGLGFNDMGWLVSGAEGTLNSMKELIDNARAARPGVGFAVANVPQRSLIDGREDLPATTADYNDLLADAVSSWSSPASPVELVDWAGGYDCGPVDCPAGYDGLHPNALGEFQIAQAFEITLKERFGIGTFVPDVPRTAPARPAPAVPGPVAESVPTGIKVTWQPVFGARGYRVRSRIVGAAQWNETPVATNRFDTTWTADGVNWEYQVRTDNGGDGRSAWSPTVSAVAHPQTAAPPEKIVTRATATGIDVSWEPAKGPYTDDIDRYEVITWDRDTPGAFIQSKAVRGTSLHVDGLKPGHRHVVAVVTWNDVGGGLPGGARPVTVGAGTPPAPTDLTIRSVDPATVHLDWKGSPEAAGYRVWVRNNYTGGDFTADEYISDTTDRGIAFLVPGNWNYDFCVTAVNGAAESGRSNCVSLPKPPPTGDVEPRSAGKTPSAAGKSPSAVGKYAAGLSPTLNKLLRLRSQPASNATAGIPAG</sequence>
<dbReference type="Proteomes" id="UP001164439">
    <property type="component" value="Chromosome"/>
</dbReference>
<keyword evidence="2" id="KW-0624">Polysaccharide degradation</keyword>
<keyword evidence="2" id="KW-0119">Carbohydrate metabolism</keyword>
<reference evidence="5" key="1">
    <citation type="submission" date="2022-12" db="EMBL/GenBank/DDBJ databases">
        <authorList>
            <person name="Ruckert C."/>
            <person name="Busche T."/>
            <person name="Kalinowski J."/>
            <person name="Wittmann C."/>
        </authorList>
    </citation>
    <scope>NUCLEOTIDE SEQUENCE</scope>
    <source>
        <strain evidence="5">DSM 40467</strain>
    </source>
</reference>
<gene>
    <name evidence="5" type="ORF">STRCI_008412</name>
</gene>
<evidence type="ECO:0000313" key="5">
    <source>
        <dbReference type="EMBL" id="WAZ26776.1"/>
    </source>
</evidence>
<keyword evidence="1" id="KW-0378">Hydrolase</keyword>
<keyword evidence="1" id="KW-0326">Glycosidase</keyword>
<dbReference type="SUPFAM" id="SSF49265">
    <property type="entry name" value="Fibronectin type III"/>
    <property type="match status" value="2"/>
</dbReference>
<dbReference type="SMART" id="SM00060">
    <property type="entry name" value="FN3"/>
    <property type="match status" value="3"/>
</dbReference>
<evidence type="ECO:0000259" key="4">
    <source>
        <dbReference type="PROSITE" id="PS50853"/>
    </source>
</evidence>